<evidence type="ECO:0000313" key="1">
    <source>
        <dbReference type="EMBL" id="UYO61836.1"/>
    </source>
</evidence>
<gene>
    <name evidence="1" type="ORF">LNN31_13735</name>
</gene>
<dbReference type="EMBL" id="CP087994">
    <property type="protein sequence ID" value="UYO61836.1"/>
    <property type="molecule type" value="Genomic_DNA"/>
</dbReference>
<reference evidence="1" key="1">
    <citation type="submission" date="2021-11" db="EMBL/GenBank/DDBJ databases">
        <title>Isoprene-degrading acetogen.</title>
        <authorList>
            <person name="Yang Y."/>
            <person name="Jin H."/>
            <person name="Yan J."/>
        </authorList>
    </citation>
    <scope>NUCLEOTIDE SEQUENCE</scope>
    <source>
        <strain evidence="1">Berkeley</strain>
    </source>
</reference>
<dbReference type="Proteomes" id="UP001163550">
    <property type="component" value="Chromosome"/>
</dbReference>
<accession>A0ABY6HBG8</accession>
<keyword evidence="2" id="KW-1185">Reference proteome</keyword>
<evidence type="ECO:0000313" key="2">
    <source>
        <dbReference type="Proteomes" id="UP001163550"/>
    </source>
</evidence>
<protein>
    <submittedName>
        <fullName evidence="1">Uncharacterized protein</fullName>
    </submittedName>
</protein>
<sequence length="67" mass="7691">MWTDAIEVLSKLKSEIEKADKIDDRYAEMEEKEEFMDGEQVWHSGYARGKLKGLQIALSIIEDGDLS</sequence>
<name>A0ABY6HBG8_9FIRM</name>
<proteinExistence type="predicted"/>
<organism evidence="1 2">
    <name type="scientific">Acetobacterium wieringae</name>
    <dbReference type="NCBI Taxonomy" id="52694"/>
    <lineage>
        <taxon>Bacteria</taxon>
        <taxon>Bacillati</taxon>
        <taxon>Bacillota</taxon>
        <taxon>Clostridia</taxon>
        <taxon>Eubacteriales</taxon>
        <taxon>Eubacteriaceae</taxon>
        <taxon>Acetobacterium</taxon>
    </lineage>
</organism>
<dbReference type="RefSeq" id="WP_263992630.1">
    <property type="nucleotide sequence ID" value="NZ_CP087994.1"/>
</dbReference>